<evidence type="ECO:0000256" key="1">
    <source>
        <dbReference type="ARBA" id="ARBA00009179"/>
    </source>
</evidence>
<dbReference type="RefSeq" id="WP_320004363.1">
    <property type="nucleotide sequence ID" value="NZ_JAUHJS010000004.1"/>
</dbReference>
<dbReference type="CDD" id="cd06782">
    <property type="entry name" value="cpPDZ_CPP-like"/>
    <property type="match status" value="1"/>
</dbReference>
<evidence type="ECO:0000256" key="2">
    <source>
        <dbReference type="ARBA" id="ARBA00022670"/>
    </source>
</evidence>
<dbReference type="Pfam" id="PF11818">
    <property type="entry name" value="DUF3340"/>
    <property type="match status" value="1"/>
</dbReference>
<comment type="caution">
    <text evidence="8">The sequence shown here is derived from an EMBL/GenBank/DDBJ whole genome shotgun (WGS) entry which is preliminary data.</text>
</comment>
<evidence type="ECO:0000256" key="6">
    <source>
        <dbReference type="SAM" id="MobiDB-lite"/>
    </source>
</evidence>
<dbReference type="InterPro" id="IPR036034">
    <property type="entry name" value="PDZ_sf"/>
</dbReference>
<evidence type="ECO:0000259" key="7">
    <source>
        <dbReference type="PROSITE" id="PS50106"/>
    </source>
</evidence>
<keyword evidence="9" id="KW-1185">Reference proteome</keyword>
<sequence length="687" mass="77382">MKRIVFFLLPFVVLASFLPSYVSNGENRELADTAKVIMPSDDQLKSQMVITGLITNYHYRKIPLADSLSSVILDTYIESLDYNKLYFLASDIKSFEKYRYSLDEDLKKGNLVPAYHIFNVFKKNFLTRQVFIKELLKTPFDFTADEYYEADREKASWATTEAELDEEWRKMLKSQAISLMLSGKDWEGTAKILNERYDRLNKAIVQYNSEDVFSMYMNAFAESYDPHTSYLSPAASDNFKIDMSRELEGIGATLRTDNDFTRVAEIVPGGPAFKSKQIYKDDRIIAVAQGDNGEFVDVIGWRLDEVVKLIRGPKGTVVRLQILEASAGANAMPKEIRIVRDKVKLEEQSAKKEVIDIQQNGKNYRLGVISVPAFYINFEDAQKGVKDYKSTTNDVRKLINELKAENIQGLVIDLRYNGGGSLLEAIDMTGLFIEQGPVVQVKNSDGSIDVGDDKNTEIAYDGPLAVLTNRFSASASEIFAGAIQDYERGVIIGEQTYGKGTVQNLIDLQRFIPDAKSDLGQVKLTLAKYYRITGGSTQHKGVSPDIAFPSVFSASEYGESSQPSALPYDEIRPTRFTSFDKIDAKVIQNLQKSYSSRMANDPEMKRLIRDIEEAKKADSETLISLQMAKREKQKEEAERRRENMEKLSGGSIDTETGEDTSEPVKKADDPYLKEGLYILADLIELVG</sequence>
<dbReference type="Proteomes" id="UP001168552">
    <property type="component" value="Unassembled WGS sequence"/>
</dbReference>
<dbReference type="SUPFAM" id="SSF52096">
    <property type="entry name" value="ClpP/crotonase"/>
    <property type="match status" value="1"/>
</dbReference>
<dbReference type="PANTHER" id="PTHR32060">
    <property type="entry name" value="TAIL-SPECIFIC PROTEASE"/>
    <property type="match status" value="1"/>
</dbReference>
<gene>
    <name evidence="8" type="ORF">QWY31_09970</name>
</gene>
<keyword evidence="3 5" id="KW-0378">Hydrolase</keyword>
<dbReference type="Gene3D" id="2.30.42.10">
    <property type="match status" value="1"/>
</dbReference>
<dbReference type="SUPFAM" id="SSF50156">
    <property type="entry name" value="PDZ domain-like"/>
    <property type="match status" value="1"/>
</dbReference>
<evidence type="ECO:0000313" key="8">
    <source>
        <dbReference type="EMBL" id="MDN4165831.1"/>
    </source>
</evidence>
<name>A0ABT8F797_9BACT</name>
<evidence type="ECO:0000313" key="9">
    <source>
        <dbReference type="Proteomes" id="UP001168552"/>
    </source>
</evidence>
<reference evidence="8" key="1">
    <citation type="submission" date="2023-06" db="EMBL/GenBank/DDBJ databases">
        <title>Cytophagales bacterium Strain LB-30, isolated from soil.</title>
        <authorList>
            <person name="Liu B."/>
        </authorList>
    </citation>
    <scope>NUCLEOTIDE SEQUENCE</scope>
    <source>
        <strain evidence="8">LB-30</strain>
    </source>
</reference>
<dbReference type="InterPro" id="IPR029045">
    <property type="entry name" value="ClpP/crotonase-like_dom_sf"/>
</dbReference>
<dbReference type="Pfam" id="PF17804">
    <property type="entry name" value="TSP_NTD"/>
    <property type="match status" value="1"/>
</dbReference>
<dbReference type="InterPro" id="IPR001478">
    <property type="entry name" value="PDZ"/>
</dbReference>
<comment type="similarity">
    <text evidence="1 5">Belongs to the peptidase S41A family.</text>
</comment>
<dbReference type="Pfam" id="PF03572">
    <property type="entry name" value="Peptidase_S41"/>
    <property type="match status" value="1"/>
</dbReference>
<dbReference type="PANTHER" id="PTHR32060:SF22">
    <property type="entry name" value="CARBOXYL-TERMINAL-PROCESSING PEPTIDASE 3, CHLOROPLASTIC"/>
    <property type="match status" value="1"/>
</dbReference>
<dbReference type="InterPro" id="IPR005151">
    <property type="entry name" value="Tail-specific_protease"/>
</dbReference>
<dbReference type="NCBIfam" id="TIGR00225">
    <property type="entry name" value="prc"/>
    <property type="match status" value="1"/>
</dbReference>
<dbReference type="EC" id="3.4.21.102" evidence="8"/>
<dbReference type="InterPro" id="IPR040573">
    <property type="entry name" value="TSP_N"/>
</dbReference>
<protein>
    <submittedName>
        <fullName evidence="8">Carboxy terminal-processing peptidase</fullName>
        <ecNumber evidence="8">3.4.21.102</ecNumber>
    </submittedName>
</protein>
<feature type="region of interest" description="Disordered" evidence="6">
    <location>
        <begin position="628"/>
        <end position="667"/>
    </location>
</feature>
<evidence type="ECO:0000256" key="3">
    <source>
        <dbReference type="ARBA" id="ARBA00022801"/>
    </source>
</evidence>
<keyword evidence="4 5" id="KW-0720">Serine protease</keyword>
<keyword evidence="2 5" id="KW-0645">Protease</keyword>
<feature type="compositionally biased region" description="Basic and acidic residues" evidence="6">
    <location>
        <begin position="628"/>
        <end position="645"/>
    </location>
</feature>
<dbReference type="Gene3D" id="3.90.226.10">
    <property type="entry name" value="2-enoyl-CoA Hydratase, Chain A, domain 1"/>
    <property type="match status" value="1"/>
</dbReference>
<organism evidence="8 9">
    <name type="scientific">Shiella aurantiaca</name>
    <dbReference type="NCBI Taxonomy" id="3058365"/>
    <lineage>
        <taxon>Bacteria</taxon>
        <taxon>Pseudomonadati</taxon>
        <taxon>Bacteroidota</taxon>
        <taxon>Cytophagia</taxon>
        <taxon>Cytophagales</taxon>
        <taxon>Shiellaceae</taxon>
        <taxon>Shiella</taxon>
    </lineage>
</organism>
<dbReference type="Pfam" id="PF00595">
    <property type="entry name" value="PDZ"/>
    <property type="match status" value="1"/>
</dbReference>
<proteinExistence type="inferred from homology"/>
<evidence type="ECO:0000256" key="4">
    <source>
        <dbReference type="ARBA" id="ARBA00022825"/>
    </source>
</evidence>
<evidence type="ECO:0000256" key="5">
    <source>
        <dbReference type="RuleBase" id="RU004404"/>
    </source>
</evidence>
<dbReference type="SMART" id="SM00228">
    <property type="entry name" value="PDZ"/>
    <property type="match status" value="1"/>
</dbReference>
<dbReference type="PROSITE" id="PS50106">
    <property type="entry name" value="PDZ"/>
    <property type="match status" value="1"/>
</dbReference>
<dbReference type="CDD" id="cd07560">
    <property type="entry name" value="Peptidase_S41_CPP"/>
    <property type="match status" value="1"/>
</dbReference>
<feature type="domain" description="PDZ" evidence="7">
    <location>
        <begin position="240"/>
        <end position="317"/>
    </location>
</feature>
<dbReference type="InterPro" id="IPR004447">
    <property type="entry name" value="Peptidase_S41A"/>
</dbReference>
<dbReference type="InterPro" id="IPR020992">
    <property type="entry name" value="Tail_Prtase_C"/>
</dbReference>
<dbReference type="SMART" id="SM00245">
    <property type="entry name" value="TSPc"/>
    <property type="match status" value="1"/>
</dbReference>
<accession>A0ABT8F797</accession>
<dbReference type="GO" id="GO:0004252">
    <property type="term" value="F:serine-type endopeptidase activity"/>
    <property type="evidence" value="ECO:0007669"/>
    <property type="project" value="UniProtKB-EC"/>
</dbReference>
<dbReference type="EMBL" id="JAUHJS010000004">
    <property type="protein sequence ID" value="MDN4165831.1"/>
    <property type="molecule type" value="Genomic_DNA"/>
</dbReference>